<dbReference type="InterPro" id="IPR013785">
    <property type="entry name" value="Aldolase_TIM"/>
</dbReference>
<dbReference type="OMA" id="YDVIIAF"/>
<dbReference type="InParanoid" id="Q74Z77"/>
<dbReference type="eggNOG" id="KOG0134">
    <property type="taxonomic scope" value="Eukaryota"/>
</dbReference>
<dbReference type="GO" id="GO:0006915">
    <property type="term" value="P:apoptotic process"/>
    <property type="evidence" value="ECO:0007669"/>
    <property type="project" value="UniProtKB-ARBA"/>
</dbReference>
<protein>
    <submittedName>
        <fullName evidence="6">AGR329Cp</fullName>
    </submittedName>
</protein>
<dbReference type="Gene3D" id="3.20.20.70">
    <property type="entry name" value="Aldolase class I"/>
    <property type="match status" value="1"/>
</dbReference>
<dbReference type="Proteomes" id="UP000000591">
    <property type="component" value="Chromosome VII"/>
</dbReference>
<dbReference type="HOGENOM" id="CLU_012153_0_0_1"/>
<proteinExistence type="inferred from homology"/>
<dbReference type="RefSeq" id="NP_986995.1">
    <property type="nucleotide sequence ID" value="NM_212057.1"/>
</dbReference>
<evidence type="ECO:0000313" key="6">
    <source>
        <dbReference type="EMBL" id="AAS54819.1"/>
    </source>
</evidence>
<dbReference type="CDD" id="cd02933">
    <property type="entry name" value="OYE_like_FMN"/>
    <property type="match status" value="1"/>
</dbReference>
<dbReference type="FunCoup" id="Q74Z77">
    <property type="interactions" value="894"/>
</dbReference>
<keyword evidence="4" id="KW-0560">Oxidoreductase</keyword>
<dbReference type="GeneID" id="4623298"/>
<sequence length="399" mass="44429">MSFSSLPTKELRNTALFKPLKVGNTTIQHRIALAPLTRLRTTNPEHIPTDIVREYYDQRSKRPGTLVITEGTFPSASTAGMNDVPGIWSAEQASEWAKIFKVIHDNKSFAWVQLWVLGSQNDPSVIAKNGLRNDSASDDWYPSDGVRDLAKQLNVPSRAITKDQIKEYIQIYVSAAKRAIEAGADGVEVHSANGYLLNQFLDSVSNKRTDEYGGSIENRARFTLEVLDALAEAVGPEKVGVRFSPYGTFGNMAGTVDPNTVAQYAYIAGQLEKRAAEGKRLAYIHVVEPRVTDPSVEEGQSVYNGGTNDFFYSVWKGIILRAGSYAHHLDAAVRDAELGRTVIVYGRYFISNPDLPDRLEKGLPLNNYRRELFYTNEAEGYIDYPVYEEAVAKGYKQQS</sequence>
<reference evidence="7" key="2">
    <citation type="journal article" date="2013" name="G3 (Bethesda)">
        <title>Genomes of Ashbya fungi isolated from insects reveal four mating-type loci, numerous translocations, lack of transposons, and distinct gene duplications.</title>
        <authorList>
            <person name="Dietrich F.S."/>
            <person name="Voegeli S."/>
            <person name="Kuo S."/>
            <person name="Philippsen P."/>
        </authorList>
    </citation>
    <scope>GENOME REANNOTATION</scope>
    <source>
        <strain evidence="7">ATCC 10895 / CBS 109.51 / FGSC 9923 / NRRL Y-1056</strain>
    </source>
</reference>
<feature type="domain" description="NADH:flavin oxidoreductase/NADH oxidase N-terminal" evidence="5">
    <location>
        <begin position="16"/>
        <end position="366"/>
    </location>
</feature>
<dbReference type="EMBL" id="AE016820">
    <property type="protein sequence ID" value="AAS54819.1"/>
    <property type="molecule type" value="Genomic_DNA"/>
</dbReference>
<keyword evidence="3" id="KW-0285">Flavoprotein</keyword>
<comment type="similarity">
    <text evidence="2">Belongs to the NADH:flavin oxidoreductase/NADH oxidase family.</text>
</comment>
<gene>
    <name evidence="6" type="ORF">AGOS_AGR329C</name>
</gene>
<dbReference type="InterPro" id="IPR045247">
    <property type="entry name" value="Oye-like"/>
</dbReference>
<evidence type="ECO:0000259" key="5">
    <source>
        <dbReference type="Pfam" id="PF00724"/>
    </source>
</evidence>
<dbReference type="GO" id="GO:0003959">
    <property type="term" value="F:NADPH dehydrogenase activity"/>
    <property type="evidence" value="ECO:0000318"/>
    <property type="project" value="GO_Central"/>
</dbReference>
<dbReference type="PANTHER" id="PTHR22893">
    <property type="entry name" value="NADH OXIDOREDUCTASE-RELATED"/>
    <property type="match status" value="1"/>
</dbReference>
<dbReference type="KEGG" id="ago:AGOS_AGR329C"/>
<organism evidence="6 7">
    <name type="scientific">Eremothecium gossypii (strain ATCC 10895 / CBS 109.51 / FGSC 9923 / NRRL Y-1056)</name>
    <name type="common">Yeast</name>
    <name type="synonym">Ashbya gossypii</name>
    <dbReference type="NCBI Taxonomy" id="284811"/>
    <lineage>
        <taxon>Eukaryota</taxon>
        <taxon>Fungi</taxon>
        <taxon>Dikarya</taxon>
        <taxon>Ascomycota</taxon>
        <taxon>Saccharomycotina</taxon>
        <taxon>Saccharomycetes</taxon>
        <taxon>Saccharomycetales</taxon>
        <taxon>Saccharomycetaceae</taxon>
        <taxon>Eremothecium</taxon>
    </lineage>
</organism>
<evidence type="ECO:0000256" key="3">
    <source>
        <dbReference type="ARBA" id="ARBA00022643"/>
    </source>
</evidence>
<dbReference type="GO" id="GO:0010181">
    <property type="term" value="F:FMN binding"/>
    <property type="evidence" value="ECO:0007669"/>
    <property type="project" value="InterPro"/>
</dbReference>
<dbReference type="STRING" id="284811.Q74Z77"/>
<dbReference type="InterPro" id="IPR001155">
    <property type="entry name" value="OxRdtase_FMN_N"/>
</dbReference>
<evidence type="ECO:0000256" key="1">
    <source>
        <dbReference type="ARBA" id="ARBA00001917"/>
    </source>
</evidence>
<reference evidence="6 7" key="1">
    <citation type="journal article" date="2004" name="Science">
        <title>The Ashbya gossypii genome as a tool for mapping the ancient Saccharomyces cerevisiae genome.</title>
        <authorList>
            <person name="Dietrich F.S."/>
            <person name="Voegeli S."/>
            <person name="Brachat S."/>
            <person name="Lerch A."/>
            <person name="Gates K."/>
            <person name="Steiner S."/>
            <person name="Mohr C."/>
            <person name="Pohlmann R."/>
            <person name="Luedi P."/>
            <person name="Choi S."/>
            <person name="Wing R.A."/>
            <person name="Flavier A."/>
            <person name="Gaffney T.D."/>
            <person name="Philippsen P."/>
        </authorList>
    </citation>
    <scope>NUCLEOTIDE SEQUENCE [LARGE SCALE GENOMIC DNA]</scope>
    <source>
        <strain evidence="7">ATCC 10895 / CBS 109.51 / FGSC 9923 / NRRL Y-1056</strain>
    </source>
</reference>
<accession>Q74Z77</accession>
<dbReference type="SUPFAM" id="SSF51395">
    <property type="entry name" value="FMN-linked oxidoreductases"/>
    <property type="match status" value="1"/>
</dbReference>
<name>Q74Z77_EREGS</name>
<evidence type="ECO:0000256" key="2">
    <source>
        <dbReference type="ARBA" id="ARBA00005979"/>
    </source>
</evidence>
<keyword evidence="7" id="KW-1185">Reference proteome</keyword>
<dbReference type="AlphaFoldDB" id="Q74Z77"/>
<dbReference type="OrthoDB" id="276546at2759"/>
<dbReference type="FunFam" id="3.20.20.70:FF:000138">
    <property type="entry name" value="NADPH dehydrogenase 1"/>
    <property type="match status" value="1"/>
</dbReference>
<comment type="cofactor">
    <cofactor evidence="1">
        <name>FMN</name>
        <dbReference type="ChEBI" id="CHEBI:58210"/>
    </cofactor>
</comment>
<keyword evidence="3" id="KW-0288">FMN</keyword>
<dbReference type="PANTHER" id="PTHR22893:SF91">
    <property type="entry name" value="NADPH DEHYDROGENASE 2-RELATED"/>
    <property type="match status" value="1"/>
</dbReference>
<evidence type="ECO:0000313" key="7">
    <source>
        <dbReference type="Proteomes" id="UP000000591"/>
    </source>
</evidence>
<evidence type="ECO:0000256" key="4">
    <source>
        <dbReference type="ARBA" id="ARBA00023002"/>
    </source>
</evidence>
<dbReference type="Pfam" id="PF00724">
    <property type="entry name" value="Oxidored_FMN"/>
    <property type="match status" value="1"/>
</dbReference>